<feature type="domain" description="General stress protein 17M-like" evidence="1">
    <location>
        <begin position="6"/>
        <end position="98"/>
    </location>
</feature>
<dbReference type="EMBL" id="JBHSEC010000007">
    <property type="protein sequence ID" value="MFC4410115.1"/>
    <property type="molecule type" value="Genomic_DNA"/>
</dbReference>
<dbReference type="Proteomes" id="UP001595817">
    <property type="component" value="Unassembled WGS sequence"/>
</dbReference>
<reference evidence="3" key="1">
    <citation type="journal article" date="2019" name="Int. J. Syst. Evol. Microbiol.">
        <title>The Global Catalogue of Microorganisms (GCM) 10K type strain sequencing project: providing services to taxonomists for standard genome sequencing and annotation.</title>
        <authorList>
            <consortium name="The Broad Institute Genomics Platform"/>
            <consortium name="The Broad Institute Genome Sequencing Center for Infectious Disease"/>
            <person name="Wu L."/>
            <person name="Ma J."/>
        </authorList>
    </citation>
    <scope>NUCLEOTIDE SEQUENCE [LARGE SCALE GENOMIC DNA]</scope>
    <source>
        <strain evidence="3">CCUG 59778</strain>
    </source>
</reference>
<proteinExistence type="predicted"/>
<evidence type="ECO:0000313" key="2">
    <source>
        <dbReference type="EMBL" id="MFC4410115.1"/>
    </source>
</evidence>
<evidence type="ECO:0000313" key="3">
    <source>
        <dbReference type="Proteomes" id="UP001595817"/>
    </source>
</evidence>
<accession>A0ABV8X3V7</accession>
<comment type="caution">
    <text evidence="2">The sequence shown here is derived from an EMBL/GenBank/DDBJ whole genome shotgun (WGS) entry which is preliminary data.</text>
</comment>
<evidence type="ECO:0000259" key="1">
    <source>
        <dbReference type="Pfam" id="PF11181"/>
    </source>
</evidence>
<protein>
    <submittedName>
        <fullName evidence="2">General stress protein</fullName>
    </submittedName>
</protein>
<keyword evidence="3" id="KW-1185">Reference proteome</keyword>
<name>A0ABV8X3V7_9LACT</name>
<sequence>MTVKLTVENAVKAKQEVENLEAQGYLRDNIYIFAHYEEREEDINDALGTEEAGVSEQGFLKSMKNMVNSRGDELRNKLASVGLSETEAAQYEKELDKGKLVLVANK</sequence>
<organism evidence="2 3">
    <name type="scientific">Chungangia koreensis</name>
    <dbReference type="NCBI Taxonomy" id="752657"/>
    <lineage>
        <taxon>Bacteria</taxon>
        <taxon>Bacillati</taxon>
        <taxon>Bacillota</taxon>
        <taxon>Bacilli</taxon>
        <taxon>Lactobacillales</taxon>
        <taxon>Chungangia</taxon>
    </lineage>
</organism>
<dbReference type="Pfam" id="PF11181">
    <property type="entry name" value="YflT"/>
    <property type="match status" value="1"/>
</dbReference>
<gene>
    <name evidence="2" type="ORF">ACFOZY_06640</name>
</gene>
<dbReference type="InterPro" id="IPR025889">
    <property type="entry name" value="GSP17M-like_dom"/>
</dbReference>
<dbReference type="RefSeq" id="WP_378153595.1">
    <property type="nucleotide sequence ID" value="NZ_JBHSEC010000007.1"/>
</dbReference>